<evidence type="ECO:0000313" key="1">
    <source>
        <dbReference type="EMBL" id="MCW1883567.1"/>
    </source>
</evidence>
<evidence type="ECO:0000313" key="2">
    <source>
        <dbReference type="Proteomes" id="UP001207930"/>
    </source>
</evidence>
<organism evidence="1 2">
    <name type="scientific">Luteolibacter flavescens</name>
    <dbReference type="NCBI Taxonomy" id="1859460"/>
    <lineage>
        <taxon>Bacteria</taxon>
        <taxon>Pseudomonadati</taxon>
        <taxon>Verrucomicrobiota</taxon>
        <taxon>Verrucomicrobiia</taxon>
        <taxon>Verrucomicrobiales</taxon>
        <taxon>Verrucomicrobiaceae</taxon>
        <taxon>Luteolibacter</taxon>
    </lineage>
</organism>
<comment type="caution">
    <text evidence="1">The sequence shown here is derived from an EMBL/GenBank/DDBJ whole genome shotgun (WGS) entry which is preliminary data.</text>
</comment>
<reference evidence="1 2" key="1">
    <citation type="submission" date="2022-10" db="EMBL/GenBank/DDBJ databases">
        <title>Luteolibacter flavescens strain MCCC 1K03193, whole genome shotgun sequencing project.</title>
        <authorList>
            <person name="Zhao G."/>
            <person name="Shen L."/>
        </authorList>
    </citation>
    <scope>NUCLEOTIDE SEQUENCE [LARGE SCALE GENOMIC DNA]</scope>
    <source>
        <strain evidence="1 2">MCCC 1K03193</strain>
    </source>
</reference>
<dbReference type="RefSeq" id="WP_264499526.1">
    <property type="nucleotide sequence ID" value="NZ_JAPDDS010000001.1"/>
</dbReference>
<sequence length="101" mass="12114">MSVLSHASLDEIRRSINQRRRIRFIYRKVEVIAEPHLFGNFRKTRAFVLCAWTVHPEERWEYFRLAEMRDVDILLETFGAAREGFNPYDPKIEMVDTSVRI</sequence>
<gene>
    <name evidence="1" type="ORF">OKA04_02435</name>
</gene>
<keyword evidence="2" id="KW-1185">Reference proteome</keyword>
<dbReference type="Proteomes" id="UP001207930">
    <property type="component" value="Unassembled WGS sequence"/>
</dbReference>
<accession>A0ABT3FJD6</accession>
<evidence type="ECO:0008006" key="3">
    <source>
        <dbReference type="Google" id="ProtNLM"/>
    </source>
</evidence>
<proteinExistence type="predicted"/>
<name>A0ABT3FJD6_9BACT</name>
<protein>
    <recommendedName>
        <fullName evidence="3">WYL domain-containing protein</fullName>
    </recommendedName>
</protein>
<dbReference type="PROSITE" id="PS52050">
    <property type="entry name" value="WYL"/>
    <property type="match status" value="1"/>
</dbReference>
<dbReference type="EMBL" id="JAPDDS010000001">
    <property type="protein sequence ID" value="MCW1883567.1"/>
    <property type="molecule type" value="Genomic_DNA"/>
</dbReference>